<sequence>MSSDEKNFTHSLPIPISEGRRRSGSESDSGSSDSASTSPPSPFPTPASGTLPRIAPPFSPSTSPILSYFLSNQSTSPKSPPSTFPFRRGTTGSTFCEDDDVFEADKPIYSHGRRASAAAWPGHDRYPPAVPAPSDQQERAAGLLRRLSLGGNMARPPVPPIPKQPTLNGSTQAPRSKTPPNLTSTSAAGAPPAVMRKARRANTLAPGTPRPPRAPSPMGERILKGHFDGFS</sequence>
<dbReference type="EMBL" id="AYKW01000003">
    <property type="protein sequence ID" value="PIL35432.1"/>
    <property type="molecule type" value="Genomic_DNA"/>
</dbReference>
<evidence type="ECO:0000313" key="3">
    <source>
        <dbReference type="Proteomes" id="UP000230002"/>
    </source>
</evidence>
<feature type="compositionally biased region" description="Polar residues" evidence="1">
    <location>
        <begin position="165"/>
        <end position="187"/>
    </location>
</feature>
<feature type="compositionally biased region" description="Low complexity" evidence="1">
    <location>
        <begin position="26"/>
        <end position="38"/>
    </location>
</feature>
<accession>A0A2G8SNU9</accession>
<feature type="compositionally biased region" description="Polar residues" evidence="1">
    <location>
        <begin position="60"/>
        <end position="73"/>
    </location>
</feature>
<gene>
    <name evidence="2" type="ORF">GSI_02159</name>
</gene>
<feature type="region of interest" description="Disordered" evidence="1">
    <location>
        <begin position="115"/>
        <end position="231"/>
    </location>
</feature>
<evidence type="ECO:0000313" key="2">
    <source>
        <dbReference type="EMBL" id="PIL35432.1"/>
    </source>
</evidence>
<dbReference type="Proteomes" id="UP000230002">
    <property type="component" value="Unassembled WGS sequence"/>
</dbReference>
<feature type="compositionally biased region" description="Low complexity" evidence="1">
    <location>
        <begin position="139"/>
        <end position="151"/>
    </location>
</feature>
<reference evidence="2 3" key="1">
    <citation type="journal article" date="2015" name="Sci. Rep.">
        <title>Chromosome-level genome map provides insights into diverse defense mechanisms in the medicinal fungus Ganoderma sinense.</title>
        <authorList>
            <person name="Zhu Y."/>
            <person name="Xu J."/>
            <person name="Sun C."/>
            <person name="Zhou S."/>
            <person name="Xu H."/>
            <person name="Nelson D.R."/>
            <person name="Qian J."/>
            <person name="Song J."/>
            <person name="Luo H."/>
            <person name="Xiang L."/>
            <person name="Li Y."/>
            <person name="Xu Z."/>
            <person name="Ji A."/>
            <person name="Wang L."/>
            <person name="Lu S."/>
            <person name="Hayward A."/>
            <person name="Sun W."/>
            <person name="Li X."/>
            <person name="Schwartz D.C."/>
            <person name="Wang Y."/>
            <person name="Chen S."/>
        </authorList>
    </citation>
    <scope>NUCLEOTIDE SEQUENCE [LARGE SCALE GENOMIC DNA]</scope>
    <source>
        <strain evidence="2 3">ZZ0214-1</strain>
    </source>
</reference>
<comment type="caution">
    <text evidence="2">The sequence shown here is derived from an EMBL/GenBank/DDBJ whole genome shotgun (WGS) entry which is preliminary data.</text>
</comment>
<proteinExistence type="predicted"/>
<name>A0A2G8SNU9_9APHY</name>
<protein>
    <submittedName>
        <fullName evidence="2">Uncharacterized protein</fullName>
    </submittedName>
</protein>
<feature type="compositionally biased region" description="Basic and acidic residues" evidence="1">
    <location>
        <begin position="221"/>
        <end position="231"/>
    </location>
</feature>
<keyword evidence="3" id="KW-1185">Reference proteome</keyword>
<dbReference type="AlphaFoldDB" id="A0A2G8SNU9"/>
<organism evidence="2 3">
    <name type="scientific">Ganoderma sinense ZZ0214-1</name>
    <dbReference type="NCBI Taxonomy" id="1077348"/>
    <lineage>
        <taxon>Eukaryota</taxon>
        <taxon>Fungi</taxon>
        <taxon>Dikarya</taxon>
        <taxon>Basidiomycota</taxon>
        <taxon>Agaricomycotina</taxon>
        <taxon>Agaricomycetes</taxon>
        <taxon>Polyporales</taxon>
        <taxon>Polyporaceae</taxon>
        <taxon>Ganoderma</taxon>
    </lineage>
</organism>
<evidence type="ECO:0000256" key="1">
    <source>
        <dbReference type="SAM" id="MobiDB-lite"/>
    </source>
</evidence>
<dbReference type="OrthoDB" id="2554033at2759"/>
<feature type="region of interest" description="Disordered" evidence="1">
    <location>
        <begin position="1"/>
        <end position="98"/>
    </location>
</feature>